<keyword evidence="8" id="KW-0131">Cell cycle</keyword>
<comment type="subcellular location">
    <subcellularLocation>
        <location evidence="1">Nucleus</location>
        <location evidence="1">Nucleoplasm</location>
    </subcellularLocation>
</comment>
<dbReference type="InterPro" id="IPR019734">
    <property type="entry name" value="TPR_rpt"/>
</dbReference>
<dbReference type="GO" id="GO:0051301">
    <property type="term" value="P:cell division"/>
    <property type="evidence" value="ECO:0007669"/>
    <property type="project" value="UniProtKB-KW"/>
</dbReference>
<evidence type="ECO:0000256" key="6">
    <source>
        <dbReference type="ARBA" id="ARBA00022829"/>
    </source>
</evidence>
<dbReference type="SMART" id="SM00028">
    <property type="entry name" value="TPR"/>
    <property type="match status" value="4"/>
</dbReference>
<dbReference type="AlphaFoldDB" id="K1R7Q3"/>
<proteinExistence type="inferred from homology"/>
<dbReference type="Gene3D" id="1.25.40.10">
    <property type="entry name" value="Tetratricopeptide repeat domain"/>
    <property type="match status" value="2"/>
</dbReference>
<keyword evidence="7" id="KW-0539">Nucleus</keyword>
<dbReference type="GO" id="GO:0007059">
    <property type="term" value="P:chromosome segregation"/>
    <property type="evidence" value="ECO:0007669"/>
    <property type="project" value="UniProtKB-KW"/>
</dbReference>
<evidence type="ECO:0000256" key="2">
    <source>
        <dbReference type="ARBA" id="ARBA00008585"/>
    </source>
</evidence>
<evidence type="ECO:0000256" key="4">
    <source>
        <dbReference type="ARBA" id="ARBA00022618"/>
    </source>
</evidence>
<dbReference type="FunCoup" id="K1R7Q3">
    <property type="interactions" value="2029"/>
</dbReference>
<evidence type="ECO:0000313" key="10">
    <source>
        <dbReference type="EMBL" id="EKC41808.1"/>
    </source>
</evidence>
<dbReference type="SUPFAM" id="SSF48452">
    <property type="entry name" value="TPR-like"/>
    <property type="match status" value="1"/>
</dbReference>
<dbReference type="GO" id="GO:0007064">
    <property type="term" value="P:mitotic sister chromatid cohesion"/>
    <property type="evidence" value="ECO:0007669"/>
    <property type="project" value="InterPro"/>
</dbReference>
<protein>
    <recommendedName>
        <fullName evidence="3">MAU2 chromatid cohesion factor homolog</fullName>
    </recommendedName>
    <alternativeName>
        <fullName evidence="9">Cohesin loading complex subunit SCC4 homolog</fullName>
    </alternativeName>
</protein>
<dbReference type="HOGENOM" id="CLU_030238_0_0_1"/>
<dbReference type="EMBL" id="JH816168">
    <property type="protein sequence ID" value="EKC41808.1"/>
    <property type="molecule type" value="Genomic_DNA"/>
</dbReference>
<organism evidence="10">
    <name type="scientific">Magallana gigas</name>
    <name type="common">Pacific oyster</name>
    <name type="synonym">Crassostrea gigas</name>
    <dbReference type="NCBI Taxonomy" id="29159"/>
    <lineage>
        <taxon>Eukaryota</taxon>
        <taxon>Metazoa</taxon>
        <taxon>Spiralia</taxon>
        <taxon>Lophotrochozoa</taxon>
        <taxon>Mollusca</taxon>
        <taxon>Bivalvia</taxon>
        <taxon>Autobranchia</taxon>
        <taxon>Pteriomorphia</taxon>
        <taxon>Ostreida</taxon>
        <taxon>Ostreoidea</taxon>
        <taxon>Ostreidae</taxon>
        <taxon>Magallana</taxon>
    </lineage>
</organism>
<dbReference type="Pfam" id="PF10345">
    <property type="entry name" value="Cohesin_load"/>
    <property type="match status" value="2"/>
</dbReference>
<dbReference type="InParanoid" id="K1R7Q3"/>
<keyword evidence="5" id="KW-0498">Mitosis</keyword>
<evidence type="ECO:0000256" key="9">
    <source>
        <dbReference type="ARBA" id="ARBA00030523"/>
    </source>
</evidence>
<reference evidence="10" key="1">
    <citation type="journal article" date="2012" name="Nature">
        <title>The oyster genome reveals stress adaptation and complexity of shell formation.</title>
        <authorList>
            <person name="Zhang G."/>
            <person name="Fang X."/>
            <person name="Guo X."/>
            <person name="Li L."/>
            <person name="Luo R."/>
            <person name="Xu F."/>
            <person name="Yang P."/>
            <person name="Zhang L."/>
            <person name="Wang X."/>
            <person name="Qi H."/>
            <person name="Xiong Z."/>
            <person name="Que H."/>
            <person name="Xie Y."/>
            <person name="Holland P.W."/>
            <person name="Paps J."/>
            <person name="Zhu Y."/>
            <person name="Wu F."/>
            <person name="Chen Y."/>
            <person name="Wang J."/>
            <person name="Peng C."/>
            <person name="Meng J."/>
            <person name="Yang L."/>
            <person name="Liu J."/>
            <person name="Wen B."/>
            <person name="Zhang N."/>
            <person name="Huang Z."/>
            <person name="Zhu Q."/>
            <person name="Feng Y."/>
            <person name="Mount A."/>
            <person name="Hedgecock D."/>
            <person name="Xu Z."/>
            <person name="Liu Y."/>
            <person name="Domazet-Loso T."/>
            <person name="Du Y."/>
            <person name="Sun X."/>
            <person name="Zhang S."/>
            <person name="Liu B."/>
            <person name="Cheng P."/>
            <person name="Jiang X."/>
            <person name="Li J."/>
            <person name="Fan D."/>
            <person name="Wang W."/>
            <person name="Fu W."/>
            <person name="Wang T."/>
            <person name="Wang B."/>
            <person name="Zhang J."/>
            <person name="Peng Z."/>
            <person name="Li Y."/>
            <person name="Li N."/>
            <person name="Wang J."/>
            <person name="Chen M."/>
            <person name="He Y."/>
            <person name="Tan F."/>
            <person name="Song X."/>
            <person name="Zheng Q."/>
            <person name="Huang R."/>
            <person name="Yang H."/>
            <person name="Du X."/>
            <person name="Chen L."/>
            <person name="Yang M."/>
            <person name="Gaffney P.M."/>
            <person name="Wang S."/>
            <person name="Luo L."/>
            <person name="She Z."/>
            <person name="Ming Y."/>
            <person name="Huang W."/>
            <person name="Zhang S."/>
            <person name="Huang B."/>
            <person name="Zhang Y."/>
            <person name="Qu T."/>
            <person name="Ni P."/>
            <person name="Miao G."/>
            <person name="Wang J."/>
            <person name="Wang Q."/>
            <person name="Steinberg C.E."/>
            <person name="Wang H."/>
            <person name="Li N."/>
            <person name="Qian L."/>
            <person name="Zhang G."/>
            <person name="Li Y."/>
            <person name="Yang H."/>
            <person name="Liu X."/>
            <person name="Wang J."/>
            <person name="Yin Y."/>
            <person name="Wang J."/>
        </authorList>
    </citation>
    <scope>NUCLEOTIDE SEQUENCE [LARGE SCALE GENOMIC DNA]</scope>
    <source>
        <strain evidence="10">05x7-T-G4-1.051#20</strain>
    </source>
</reference>
<dbReference type="InterPro" id="IPR019440">
    <property type="entry name" value="MAU2"/>
</dbReference>
<dbReference type="PANTHER" id="PTHR21394">
    <property type="entry name" value="MAU2 CHROMATID COHESION FACTOR HOMOLOG"/>
    <property type="match status" value="1"/>
</dbReference>
<evidence type="ECO:0000256" key="3">
    <source>
        <dbReference type="ARBA" id="ARBA00017198"/>
    </source>
</evidence>
<sequence length="685" mass="77236">MAAMSGSSKNDALYISLLGLAENFRVSNPPNIRLCIHCLQSIFNINPPPLIVSRTHLQLGNILLAHTKNKELATRHLEQALPPSEEVDSVRFESASELATVYEKDFRFEEAKPVLQKAIEVSQQSAYWHCRLIFQLAQIYAIQRDHTSACHYLQVGADFAGSAHSEYTRLLFILSKGMLLLIAKKTTEVHETLSAAGQLIETYNGTPLQKDSLKVFFFVLQVCHYLMAGQQIYAIQRDHTSACHYLQVGADFAGSAHSEYTRLLFILSKGMLLLIAKKTTEVHETLSAAGQLIETYNGTPLQKDSLKVFFFVLQVCHYLMAGQVKTVKPVLKNLQQIIQTITQLHTDEEPVPANELDLFQWLPIEHMCILVYLVTVMHSMQAGHMDKAQKYTDKALMQIEKLKMLDSHPLLSAFQLMLLEHIIMCRLIMGNKTLAIQEIFQACSVCQQQPRLFTTHGAQIHTLLGLYAMSMNCMEAAELQFITAIKSSQGTELEMFVNLNLAIVYLRTNRFPEFMTIMDKVDPEKCQSCPQSLQASAFYVRGLQTFFQARYNEAKRYLRETLKMANSEDLNRLTSCSLVLLGHIFLSLGNNAEALNMVTPAMQLAGKISDVHVQLWASSLLKDLYGLCGDTANEQEGYRMHNTFTQSLLKDLLQSSQLPEHGLIHWTEGPCPFHLNTTPPANNVM</sequence>
<comment type="similarity">
    <text evidence="2">Belongs to the SCC4/mau-2 family.</text>
</comment>
<evidence type="ECO:0000256" key="8">
    <source>
        <dbReference type="ARBA" id="ARBA00023306"/>
    </source>
</evidence>
<evidence type="ECO:0000256" key="1">
    <source>
        <dbReference type="ARBA" id="ARBA00004642"/>
    </source>
</evidence>
<evidence type="ECO:0000256" key="7">
    <source>
        <dbReference type="ARBA" id="ARBA00023242"/>
    </source>
</evidence>
<dbReference type="GO" id="GO:0005654">
    <property type="term" value="C:nucleoplasm"/>
    <property type="evidence" value="ECO:0007669"/>
    <property type="project" value="UniProtKB-SubCell"/>
</dbReference>
<gene>
    <name evidence="10" type="ORF">CGI_10026426</name>
</gene>
<accession>K1R7Q3</accession>
<keyword evidence="4" id="KW-0132">Cell division</keyword>
<name>K1R7Q3_MAGGI</name>
<keyword evidence="6" id="KW-0159">Chromosome partition</keyword>
<evidence type="ECO:0000256" key="5">
    <source>
        <dbReference type="ARBA" id="ARBA00022776"/>
    </source>
</evidence>
<dbReference type="InterPro" id="IPR011990">
    <property type="entry name" value="TPR-like_helical_dom_sf"/>
</dbReference>